<dbReference type="EMBL" id="PVWQ01000003">
    <property type="protein sequence ID" value="RDW86151.1"/>
    <property type="molecule type" value="Genomic_DNA"/>
</dbReference>
<dbReference type="PANTHER" id="PTHR48025:SF1">
    <property type="entry name" value="RRM DOMAIN-CONTAINING PROTEIN"/>
    <property type="match status" value="1"/>
</dbReference>
<dbReference type="OrthoDB" id="4423746at2759"/>
<evidence type="ECO:0000313" key="5">
    <source>
        <dbReference type="Proteomes" id="UP000256690"/>
    </source>
</evidence>
<dbReference type="GeneID" id="38113163"/>
<accession>A0A3D8SIZ6</accession>
<dbReference type="InterPro" id="IPR035979">
    <property type="entry name" value="RBD_domain_sf"/>
</dbReference>
<name>A0A3D8SIZ6_9EURO</name>
<sequence length="181" mass="20412">MGSIPPPPYNYYFQPPFYPVTVPQQPVYAPFSDYYFPAPSPPATYTQGPQHCCCSQCTEVPRVSQSNNITDSNAQNIFSPTARIMVGNLPRDVDPEMIRSAFNDIGRNFVHLVMGGKYPVAFVQFVTPEQAQQALGKHKRIILNGRTIRVELSKDGQDELEYRKSLTEARLREDEDPGIVE</sequence>
<gene>
    <name evidence="4" type="ORF">DSM5745_02793</name>
</gene>
<proteinExistence type="predicted"/>
<dbReference type="AlphaFoldDB" id="A0A3D8SIZ6"/>
<dbReference type="InterPro" id="IPR050502">
    <property type="entry name" value="Euk_RNA-bind_prot"/>
</dbReference>
<protein>
    <recommendedName>
        <fullName evidence="3">RRM domain-containing protein</fullName>
    </recommendedName>
</protein>
<dbReference type="CDD" id="cd00590">
    <property type="entry name" value="RRM_SF"/>
    <property type="match status" value="1"/>
</dbReference>
<evidence type="ECO:0000259" key="3">
    <source>
        <dbReference type="PROSITE" id="PS50102"/>
    </source>
</evidence>
<dbReference type="SUPFAM" id="SSF54928">
    <property type="entry name" value="RNA-binding domain, RBD"/>
    <property type="match status" value="1"/>
</dbReference>
<keyword evidence="1 2" id="KW-0694">RNA-binding</keyword>
<comment type="caution">
    <text evidence="4">The sequence shown here is derived from an EMBL/GenBank/DDBJ whole genome shotgun (WGS) entry which is preliminary data.</text>
</comment>
<dbReference type="Proteomes" id="UP000256690">
    <property type="component" value="Unassembled WGS sequence"/>
</dbReference>
<dbReference type="Gene3D" id="3.30.70.330">
    <property type="match status" value="1"/>
</dbReference>
<dbReference type="InterPro" id="IPR012677">
    <property type="entry name" value="Nucleotide-bd_a/b_plait_sf"/>
</dbReference>
<dbReference type="PROSITE" id="PS50102">
    <property type="entry name" value="RRM"/>
    <property type="match status" value="1"/>
</dbReference>
<dbReference type="RefSeq" id="XP_026605675.1">
    <property type="nucleotide sequence ID" value="XM_026744809.1"/>
</dbReference>
<dbReference type="InterPro" id="IPR000504">
    <property type="entry name" value="RRM_dom"/>
</dbReference>
<dbReference type="GO" id="GO:0003729">
    <property type="term" value="F:mRNA binding"/>
    <property type="evidence" value="ECO:0007669"/>
    <property type="project" value="TreeGrafter"/>
</dbReference>
<dbReference type="Pfam" id="PF00076">
    <property type="entry name" value="RRM_1"/>
    <property type="match status" value="1"/>
</dbReference>
<evidence type="ECO:0000256" key="1">
    <source>
        <dbReference type="ARBA" id="ARBA00022884"/>
    </source>
</evidence>
<organism evidence="4 5">
    <name type="scientific">Aspergillus mulundensis</name>
    <dbReference type="NCBI Taxonomy" id="1810919"/>
    <lineage>
        <taxon>Eukaryota</taxon>
        <taxon>Fungi</taxon>
        <taxon>Dikarya</taxon>
        <taxon>Ascomycota</taxon>
        <taxon>Pezizomycotina</taxon>
        <taxon>Eurotiomycetes</taxon>
        <taxon>Eurotiomycetidae</taxon>
        <taxon>Eurotiales</taxon>
        <taxon>Aspergillaceae</taxon>
        <taxon>Aspergillus</taxon>
        <taxon>Aspergillus subgen. Nidulantes</taxon>
    </lineage>
</organism>
<dbReference type="SMART" id="SM00360">
    <property type="entry name" value="RRM"/>
    <property type="match status" value="1"/>
</dbReference>
<evidence type="ECO:0000256" key="2">
    <source>
        <dbReference type="PROSITE-ProRule" id="PRU00176"/>
    </source>
</evidence>
<keyword evidence="5" id="KW-1185">Reference proteome</keyword>
<reference evidence="4 5" key="1">
    <citation type="journal article" date="2018" name="IMA Fungus">
        <title>IMA Genome-F 9: Draft genome sequence of Annulohypoxylon stygium, Aspergillus mulundensis, Berkeleyomyces basicola (syn. Thielaviopsis basicola), Ceratocystis smalleyi, two Cercospora beticola strains, Coleophoma cylindrospora, Fusarium fracticaudum, Phialophora cf. hyalina, and Morchella septimelata.</title>
        <authorList>
            <person name="Wingfield B.D."/>
            <person name="Bills G.F."/>
            <person name="Dong Y."/>
            <person name="Huang W."/>
            <person name="Nel W.J."/>
            <person name="Swalarsk-Parry B.S."/>
            <person name="Vaghefi N."/>
            <person name="Wilken P.M."/>
            <person name="An Z."/>
            <person name="de Beer Z.W."/>
            <person name="De Vos L."/>
            <person name="Chen L."/>
            <person name="Duong T.A."/>
            <person name="Gao Y."/>
            <person name="Hammerbacher A."/>
            <person name="Kikkert J.R."/>
            <person name="Li Y."/>
            <person name="Li H."/>
            <person name="Li K."/>
            <person name="Li Q."/>
            <person name="Liu X."/>
            <person name="Ma X."/>
            <person name="Naidoo K."/>
            <person name="Pethybridge S.J."/>
            <person name="Sun J."/>
            <person name="Steenkamp E.T."/>
            <person name="van der Nest M.A."/>
            <person name="van Wyk S."/>
            <person name="Wingfield M.J."/>
            <person name="Xiong C."/>
            <person name="Yue Q."/>
            <person name="Zhang X."/>
        </authorList>
    </citation>
    <scope>NUCLEOTIDE SEQUENCE [LARGE SCALE GENOMIC DNA]</scope>
    <source>
        <strain evidence="4 5">DSM 5745</strain>
    </source>
</reference>
<feature type="domain" description="RRM" evidence="3">
    <location>
        <begin position="82"/>
        <end position="155"/>
    </location>
</feature>
<evidence type="ECO:0000313" key="4">
    <source>
        <dbReference type="EMBL" id="RDW86151.1"/>
    </source>
</evidence>
<dbReference type="PANTHER" id="PTHR48025">
    <property type="entry name" value="OS02G0815200 PROTEIN"/>
    <property type="match status" value="1"/>
</dbReference>